<sequence length="219" mass="22889">MRGAASWRGDGGRDSGGEGRWPARSSVGRGRRGGVSSGRGSPDQSTRSRRRAAGGARRARAAMGGRRASSRSLRACRITRGAATGGCGRPPSSDLAPYSPDISTSCRRQAGADWAAMTATRPPHLPVSRRVKKAAGGRKAGGPRKKAVTRSVKARLQFPVGCIGRYLKNRRPVDLISAAPSPLAAPTLFPTASVTPSTLFPIASVTPPPPPHRPSSLRQ</sequence>
<dbReference type="HOGENOM" id="CLU_1263333_0_0_1"/>
<feature type="region of interest" description="Disordered" evidence="1">
    <location>
        <begin position="81"/>
        <end position="100"/>
    </location>
</feature>
<dbReference type="AlphaFoldDB" id="A0A0E0PVV1"/>
<feature type="compositionally biased region" description="Low complexity" evidence="1">
    <location>
        <begin position="61"/>
        <end position="75"/>
    </location>
</feature>
<accession>A0A0E0PVV1</accession>
<organism evidence="2 3">
    <name type="scientific">Oryza rufipogon</name>
    <name type="common">Brownbeard rice</name>
    <name type="synonym">Asian wild rice</name>
    <dbReference type="NCBI Taxonomy" id="4529"/>
    <lineage>
        <taxon>Eukaryota</taxon>
        <taxon>Viridiplantae</taxon>
        <taxon>Streptophyta</taxon>
        <taxon>Embryophyta</taxon>
        <taxon>Tracheophyta</taxon>
        <taxon>Spermatophyta</taxon>
        <taxon>Magnoliopsida</taxon>
        <taxon>Liliopsida</taxon>
        <taxon>Poales</taxon>
        <taxon>Poaceae</taxon>
        <taxon>BOP clade</taxon>
        <taxon>Oryzoideae</taxon>
        <taxon>Oryzeae</taxon>
        <taxon>Oryzinae</taxon>
        <taxon>Oryza</taxon>
    </lineage>
</organism>
<dbReference type="STRING" id="4529.A0A0E0PVV1"/>
<dbReference type="Gene3D" id="1.10.20.10">
    <property type="entry name" value="Histone, subunit A"/>
    <property type="match status" value="1"/>
</dbReference>
<protein>
    <recommendedName>
        <fullName evidence="4">Histone H2A</fullName>
    </recommendedName>
</protein>
<feature type="compositionally biased region" description="Basic residues" evidence="1">
    <location>
        <begin position="47"/>
        <end position="60"/>
    </location>
</feature>
<dbReference type="GO" id="GO:0046982">
    <property type="term" value="F:protein heterodimerization activity"/>
    <property type="evidence" value="ECO:0007669"/>
    <property type="project" value="InterPro"/>
</dbReference>
<reference evidence="2" key="2">
    <citation type="submission" date="2015-06" db="UniProtKB">
        <authorList>
            <consortium name="EnsemblPlants"/>
        </authorList>
    </citation>
    <scope>IDENTIFICATION</scope>
</reference>
<feature type="region of interest" description="Disordered" evidence="1">
    <location>
        <begin position="1"/>
        <end position="75"/>
    </location>
</feature>
<evidence type="ECO:0008006" key="4">
    <source>
        <dbReference type="Google" id="ProtNLM"/>
    </source>
</evidence>
<reference evidence="3" key="1">
    <citation type="submission" date="2013-06" db="EMBL/GenBank/DDBJ databases">
        <authorList>
            <person name="Zhao Q."/>
        </authorList>
    </citation>
    <scope>NUCLEOTIDE SEQUENCE</scope>
    <source>
        <strain evidence="3">cv. W1943</strain>
    </source>
</reference>
<dbReference type="Proteomes" id="UP000008022">
    <property type="component" value="Unassembled WGS sequence"/>
</dbReference>
<dbReference type="Gramene" id="ORUFI06G09820.1">
    <property type="protein sequence ID" value="ORUFI06G09820.1"/>
    <property type="gene ID" value="ORUFI06G09820"/>
</dbReference>
<evidence type="ECO:0000313" key="2">
    <source>
        <dbReference type="EnsemblPlants" id="ORUFI06G09820.1"/>
    </source>
</evidence>
<evidence type="ECO:0000313" key="3">
    <source>
        <dbReference type="Proteomes" id="UP000008022"/>
    </source>
</evidence>
<dbReference type="SUPFAM" id="SSF47113">
    <property type="entry name" value="Histone-fold"/>
    <property type="match status" value="1"/>
</dbReference>
<proteinExistence type="predicted"/>
<keyword evidence="3" id="KW-1185">Reference proteome</keyword>
<evidence type="ECO:0000256" key="1">
    <source>
        <dbReference type="SAM" id="MobiDB-lite"/>
    </source>
</evidence>
<dbReference type="EnsemblPlants" id="ORUFI06G09820.1">
    <property type="protein sequence ID" value="ORUFI06G09820.1"/>
    <property type="gene ID" value="ORUFI06G09820"/>
</dbReference>
<name>A0A0E0PVV1_ORYRU</name>
<dbReference type="InterPro" id="IPR009072">
    <property type="entry name" value="Histone-fold"/>
</dbReference>